<dbReference type="GO" id="GO:0043812">
    <property type="term" value="F:phosphatidylinositol-4-phosphate phosphatase activity"/>
    <property type="evidence" value="ECO:0007669"/>
    <property type="project" value="TreeGrafter"/>
</dbReference>
<protein>
    <submittedName>
        <fullName evidence="2">SacI homology domain-containing protein</fullName>
    </submittedName>
</protein>
<evidence type="ECO:0000313" key="2">
    <source>
        <dbReference type="EMBL" id="RKP35289.1"/>
    </source>
</evidence>
<dbReference type="Pfam" id="PF02383">
    <property type="entry name" value="Syja_N"/>
    <property type="match status" value="1"/>
</dbReference>
<dbReference type="PROSITE" id="PS50275">
    <property type="entry name" value="SAC"/>
    <property type="match status" value="1"/>
</dbReference>
<sequence>MQCKQCMVYVRDRPRAIALCPTQPSRTRLDGGTGRDSGGLDSRVVVISLREAGRAPLPRAADGSASSAPAIQCDIELKPTSVLRDFSILDGDPVFGCIGLIYHENDVYVGLIAECDFICQVLPREPAFCLRRVVFLSLNSSRYDDWNRYDMNAAEYDEPGQAPAVRYAHNGSSSSTHPCYALSQYLANASFFFSPSMDLTRNLQSRYTESISSEREFPYDPKYLWNTFMLKPLLRFRHSLEQPQQQMLDDLSLFIPLIQGFVGSVPLPHTTEGYGHLCIISRSCSGRTGARYLTRGLDDMGNVANEVETEVICLLDNRCYSYLTLRGSVPVFWEQSGLQISDHKIQLTR</sequence>
<dbReference type="STRING" id="215637.A0A4V1J4E6"/>
<evidence type="ECO:0000313" key="3">
    <source>
        <dbReference type="Proteomes" id="UP000268162"/>
    </source>
</evidence>
<accession>A0A4V1J4E6</accession>
<feature type="domain" description="SAC" evidence="1">
    <location>
        <begin position="182"/>
        <end position="349"/>
    </location>
</feature>
<dbReference type="GO" id="GO:0046856">
    <property type="term" value="P:phosphatidylinositol dephosphorylation"/>
    <property type="evidence" value="ECO:0007669"/>
    <property type="project" value="TreeGrafter"/>
</dbReference>
<organism evidence="2 3">
    <name type="scientific">Dimargaris cristalligena</name>
    <dbReference type="NCBI Taxonomy" id="215637"/>
    <lineage>
        <taxon>Eukaryota</taxon>
        <taxon>Fungi</taxon>
        <taxon>Fungi incertae sedis</taxon>
        <taxon>Zoopagomycota</taxon>
        <taxon>Kickxellomycotina</taxon>
        <taxon>Dimargaritomycetes</taxon>
        <taxon>Dimargaritales</taxon>
        <taxon>Dimargaritaceae</taxon>
        <taxon>Dimargaris</taxon>
    </lineage>
</organism>
<proteinExistence type="predicted"/>
<feature type="non-terminal residue" evidence="2">
    <location>
        <position position="349"/>
    </location>
</feature>
<dbReference type="Proteomes" id="UP000268162">
    <property type="component" value="Unassembled WGS sequence"/>
</dbReference>
<evidence type="ECO:0000259" key="1">
    <source>
        <dbReference type="PROSITE" id="PS50275"/>
    </source>
</evidence>
<dbReference type="EMBL" id="ML002909">
    <property type="protein sequence ID" value="RKP35289.1"/>
    <property type="molecule type" value="Genomic_DNA"/>
</dbReference>
<reference evidence="3" key="1">
    <citation type="journal article" date="2018" name="Nat. Microbiol.">
        <title>Leveraging single-cell genomics to expand the fungal tree of life.</title>
        <authorList>
            <person name="Ahrendt S.R."/>
            <person name="Quandt C.A."/>
            <person name="Ciobanu D."/>
            <person name="Clum A."/>
            <person name="Salamov A."/>
            <person name="Andreopoulos B."/>
            <person name="Cheng J.F."/>
            <person name="Woyke T."/>
            <person name="Pelin A."/>
            <person name="Henrissat B."/>
            <person name="Reynolds N.K."/>
            <person name="Benny G.L."/>
            <person name="Smith M.E."/>
            <person name="James T.Y."/>
            <person name="Grigoriev I.V."/>
        </authorList>
    </citation>
    <scope>NUCLEOTIDE SEQUENCE [LARGE SCALE GENOMIC DNA]</scope>
    <source>
        <strain evidence="3">RSA 468</strain>
    </source>
</reference>
<dbReference type="GO" id="GO:0005783">
    <property type="term" value="C:endoplasmic reticulum"/>
    <property type="evidence" value="ECO:0007669"/>
    <property type="project" value="TreeGrafter"/>
</dbReference>
<name>A0A4V1J4E6_9FUNG</name>
<dbReference type="InterPro" id="IPR002013">
    <property type="entry name" value="SAC_dom"/>
</dbReference>
<dbReference type="AlphaFoldDB" id="A0A4V1J4E6"/>
<gene>
    <name evidence="2" type="ORF">BJ085DRAFT_41651</name>
</gene>
<dbReference type="PANTHER" id="PTHR45662">
    <property type="entry name" value="PHOSPHATIDYLINOSITIDE PHOSPHATASE SAC1"/>
    <property type="match status" value="1"/>
</dbReference>
<dbReference type="PANTHER" id="PTHR45662:SF2">
    <property type="entry name" value="PHOSPHATIDYLINOSITOL-3-PHOSPHATASE SAC1"/>
    <property type="match status" value="1"/>
</dbReference>
<keyword evidence="3" id="KW-1185">Reference proteome</keyword>